<keyword evidence="2 5" id="KW-0575">Peroxidase</keyword>
<dbReference type="PROSITE" id="PS51355">
    <property type="entry name" value="GLUTATHIONE_PEROXID_3"/>
    <property type="match status" value="1"/>
</dbReference>
<comment type="caution">
    <text evidence="7">The sequence shown here is derived from an EMBL/GenBank/DDBJ whole genome shotgun (WGS) entry which is preliminary data.</text>
</comment>
<evidence type="ECO:0000256" key="6">
    <source>
        <dbReference type="SAM" id="SignalP"/>
    </source>
</evidence>
<sequence length="173" mass="19281">MSTISNKLFAAIFFICLASAANHKEMSIYDFQIQSIKGEVIDFSNYKGKPLLIVNTASECGYTPQYADLQELHQMMGDQITILGFPANNFGGQEPGSDDEIATFCERNFGVTFTLFSKMDVVGKNQHPLFKYLEAQTGKAPTWNFCKYLISADGEEISFYPSSVNPVEIAEKL</sequence>
<dbReference type="PROSITE" id="PS00460">
    <property type="entry name" value="GLUTATHIONE_PEROXID_1"/>
    <property type="match status" value="1"/>
</dbReference>
<evidence type="ECO:0000313" key="8">
    <source>
        <dbReference type="Proteomes" id="UP000642920"/>
    </source>
</evidence>
<dbReference type="InterPro" id="IPR036249">
    <property type="entry name" value="Thioredoxin-like_sf"/>
</dbReference>
<feature type="active site" evidence="4">
    <location>
        <position position="60"/>
    </location>
</feature>
<evidence type="ECO:0000256" key="4">
    <source>
        <dbReference type="PIRSR" id="PIRSR000303-1"/>
    </source>
</evidence>
<gene>
    <name evidence="7" type="ORF">JKP34_04065</name>
</gene>
<dbReference type="Proteomes" id="UP000642920">
    <property type="component" value="Unassembled WGS sequence"/>
</dbReference>
<dbReference type="GO" id="GO:0004601">
    <property type="term" value="F:peroxidase activity"/>
    <property type="evidence" value="ECO:0007669"/>
    <property type="project" value="UniProtKB-KW"/>
</dbReference>
<dbReference type="InterPro" id="IPR029759">
    <property type="entry name" value="GPX_AS"/>
</dbReference>
<dbReference type="InterPro" id="IPR000889">
    <property type="entry name" value="Glutathione_peroxidase"/>
</dbReference>
<keyword evidence="6" id="KW-0732">Signal</keyword>
<evidence type="ECO:0000256" key="5">
    <source>
        <dbReference type="RuleBase" id="RU000499"/>
    </source>
</evidence>
<comment type="similarity">
    <text evidence="1 5">Belongs to the glutathione peroxidase family.</text>
</comment>
<name>A0A937A8X5_9BACT</name>
<dbReference type="PRINTS" id="PR01011">
    <property type="entry name" value="GLUTPROXDASE"/>
</dbReference>
<evidence type="ECO:0000256" key="2">
    <source>
        <dbReference type="ARBA" id="ARBA00022559"/>
    </source>
</evidence>
<feature type="chain" id="PRO_5037059999" description="Glutathione peroxidase" evidence="6">
    <location>
        <begin position="21"/>
        <end position="173"/>
    </location>
</feature>
<evidence type="ECO:0000256" key="3">
    <source>
        <dbReference type="ARBA" id="ARBA00023002"/>
    </source>
</evidence>
<dbReference type="PANTHER" id="PTHR11592:SF78">
    <property type="entry name" value="GLUTATHIONE PEROXIDASE"/>
    <property type="match status" value="1"/>
</dbReference>
<dbReference type="GO" id="GO:0034599">
    <property type="term" value="P:cellular response to oxidative stress"/>
    <property type="evidence" value="ECO:0007669"/>
    <property type="project" value="TreeGrafter"/>
</dbReference>
<evidence type="ECO:0000256" key="1">
    <source>
        <dbReference type="ARBA" id="ARBA00006926"/>
    </source>
</evidence>
<keyword evidence="3 5" id="KW-0560">Oxidoreductase</keyword>
<dbReference type="Pfam" id="PF00255">
    <property type="entry name" value="GSHPx"/>
    <property type="match status" value="1"/>
</dbReference>
<dbReference type="CDD" id="cd00340">
    <property type="entry name" value="GSH_Peroxidase"/>
    <property type="match status" value="1"/>
</dbReference>
<dbReference type="AlphaFoldDB" id="A0A937A8X5"/>
<dbReference type="Gene3D" id="3.40.30.10">
    <property type="entry name" value="Glutaredoxin"/>
    <property type="match status" value="1"/>
</dbReference>
<feature type="signal peptide" evidence="6">
    <location>
        <begin position="1"/>
        <end position="20"/>
    </location>
</feature>
<keyword evidence="8" id="KW-1185">Reference proteome</keyword>
<accession>A0A937A8X5</accession>
<evidence type="ECO:0000313" key="7">
    <source>
        <dbReference type="EMBL" id="MBL0764415.1"/>
    </source>
</evidence>
<dbReference type="RefSeq" id="WP_201917956.1">
    <property type="nucleotide sequence ID" value="NZ_JAERQG010000001.1"/>
</dbReference>
<dbReference type="SUPFAM" id="SSF52833">
    <property type="entry name" value="Thioredoxin-like"/>
    <property type="match status" value="1"/>
</dbReference>
<protein>
    <recommendedName>
        <fullName evidence="5">Glutathione peroxidase</fullName>
    </recommendedName>
</protein>
<dbReference type="PANTHER" id="PTHR11592">
    <property type="entry name" value="GLUTATHIONE PEROXIDASE"/>
    <property type="match status" value="1"/>
</dbReference>
<dbReference type="EMBL" id="JAERQG010000001">
    <property type="protein sequence ID" value="MBL0764415.1"/>
    <property type="molecule type" value="Genomic_DNA"/>
</dbReference>
<proteinExistence type="inferred from homology"/>
<reference evidence="7" key="1">
    <citation type="submission" date="2021-01" db="EMBL/GenBank/DDBJ databases">
        <title>Marivirga sp. nov., isolated from intertidal surface sediments.</title>
        <authorList>
            <person name="Zhang M."/>
        </authorList>
    </citation>
    <scope>NUCLEOTIDE SEQUENCE</scope>
    <source>
        <strain evidence="7">SM1354</strain>
    </source>
</reference>
<organism evidence="7 8">
    <name type="scientific">Marivirga atlantica</name>
    <dbReference type="NCBI Taxonomy" id="1548457"/>
    <lineage>
        <taxon>Bacteria</taxon>
        <taxon>Pseudomonadati</taxon>
        <taxon>Bacteroidota</taxon>
        <taxon>Cytophagia</taxon>
        <taxon>Cytophagales</taxon>
        <taxon>Marivirgaceae</taxon>
        <taxon>Marivirga</taxon>
    </lineage>
</organism>
<dbReference type="PIRSF" id="PIRSF000303">
    <property type="entry name" value="Glutathion_perox"/>
    <property type="match status" value="1"/>
</dbReference>